<evidence type="ECO:0000256" key="2">
    <source>
        <dbReference type="PROSITE-ProRule" id="PRU00339"/>
    </source>
</evidence>
<keyword evidence="4" id="KW-1185">Reference proteome</keyword>
<name>A0ABD1GT45_SALDI</name>
<dbReference type="InterPro" id="IPR019734">
    <property type="entry name" value="TPR_rpt"/>
</dbReference>
<dbReference type="Pfam" id="PF12796">
    <property type="entry name" value="Ank_2"/>
    <property type="match status" value="2"/>
</dbReference>
<keyword evidence="2" id="KW-0802">TPR repeat</keyword>
<dbReference type="PROSITE" id="PS50088">
    <property type="entry name" value="ANK_REPEAT"/>
    <property type="match status" value="4"/>
</dbReference>
<sequence>MGSLSPTEVGAGILKAAANGDMKTLNVIRKKYGRTINLKHVCDLYNDFDTGRRALHHAAEKGNLEICKFLLERFGVFIDIQSYSGDTPLIEAARAAHFNVVEFLISHKAQLAASNKRGFTALHYAVKKDNRDLMELLLTNGAPTEKDSVDGTPLQIAASRGQLKSIKLLLKFGAEPDSNISSDQDSPLISAIKARSYECVKRLLKAKADPDKFICGLTPLAHAAKMQDTKYLECLIGAGANTDKQCTGRTRAIEEAAMIENQKAVSILLPLTPKIPVYQTWTVDGVMKYHRSGAAKSKREQYKQRYLGILEGLGRSSTEKGDFTDALKWYNEAIFLEPDNVRWLSMRSLSYANMGNGVLAARDALESIRRNPQKCPCQKPHYAVGDHGLAWQLFKRYHMASMDFILSPDIKKNKEAYRVALFEYFSWLYLTSCPGEIMIYFQHFM</sequence>
<feature type="repeat" description="ANK" evidence="1">
    <location>
        <begin position="117"/>
        <end position="149"/>
    </location>
</feature>
<protein>
    <submittedName>
        <fullName evidence="3">Ankyrin-1-like</fullName>
    </submittedName>
</protein>
<feature type="repeat" description="ANK" evidence="1">
    <location>
        <begin position="50"/>
        <end position="73"/>
    </location>
</feature>
<feature type="repeat" description="ANK" evidence="1">
    <location>
        <begin position="149"/>
        <end position="181"/>
    </location>
</feature>
<reference evidence="3 4" key="1">
    <citation type="submission" date="2024-06" db="EMBL/GenBank/DDBJ databases">
        <title>A chromosome level genome sequence of Diviner's sage (Salvia divinorum).</title>
        <authorList>
            <person name="Ford S.A."/>
            <person name="Ro D.-K."/>
            <person name="Ness R.W."/>
            <person name="Phillips M.A."/>
        </authorList>
    </citation>
    <scope>NUCLEOTIDE SEQUENCE [LARGE SCALE GENOMIC DNA]</scope>
    <source>
        <strain evidence="3">SAF-2024a</strain>
        <tissue evidence="3">Leaf</tissue>
    </source>
</reference>
<dbReference type="InterPro" id="IPR036770">
    <property type="entry name" value="Ankyrin_rpt-contain_sf"/>
</dbReference>
<organism evidence="3 4">
    <name type="scientific">Salvia divinorum</name>
    <name type="common">Maria pastora</name>
    <name type="synonym">Diviner's sage</name>
    <dbReference type="NCBI Taxonomy" id="28513"/>
    <lineage>
        <taxon>Eukaryota</taxon>
        <taxon>Viridiplantae</taxon>
        <taxon>Streptophyta</taxon>
        <taxon>Embryophyta</taxon>
        <taxon>Tracheophyta</taxon>
        <taxon>Spermatophyta</taxon>
        <taxon>Magnoliopsida</taxon>
        <taxon>eudicotyledons</taxon>
        <taxon>Gunneridae</taxon>
        <taxon>Pentapetalae</taxon>
        <taxon>asterids</taxon>
        <taxon>lamiids</taxon>
        <taxon>Lamiales</taxon>
        <taxon>Lamiaceae</taxon>
        <taxon>Nepetoideae</taxon>
        <taxon>Mentheae</taxon>
        <taxon>Salviinae</taxon>
        <taxon>Salvia</taxon>
        <taxon>Salvia subgen. Calosphace</taxon>
    </lineage>
</organism>
<dbReference type="InterPro" id="IPR051616">
    <property type="entry name" value="Cul2-RING_E3_ligase_SR"/>
</dbReference>
<dbReference type="InterPro" id="IPR002110">
    <property type="entry name" value="Ankyrin_rpt"/>
</dbReference>
<keyword evidence="1" id="KW-0040">ANK repeat</keyword>
<dbReference type="Gene3D" id="1.25.40.10">
    <property type="entry name" value="Tetratricopeptide repeat domain"/>
    <property type="match status" value="1"/>
</dbReference>
<gene>
    <name evidence="3" type="ORF">AAHA92_23647</name>
</gene>
<comment type="caution">
    <text evidence="3">The sequence shown here is derived from an EMBL/GenBank/DDBJ whole genome shotgun (WGS) entry which is preliminary data.</text>
</comment>
<dbReference type="Gene3D" id="1.25.40.20">
    <property type="entry name" value="Ankyrin repeat-containing domain"/>
    <property type="match status" value="2"/>
</dbReference>
<dbReference type="SMART" id="SM00248">
    <property type="entry name" value="ANK"/>
    <property type="match status" value="6"/>
</dbReference>
<dbReference type="PROSITE" id="PS50297">
    <property type="entry name" value="ANK_REP_REGION"/>
    <property type="match status" value="4"/>
</dbReference>
<dbReference type="PANTHER" id="PTHR46224">
    <property type="entry name" value="ANKYRIN REPEAT FAMILY PROTEIN"/>
    <property type="match status" value="1"/>
</dbReference>
<evidence type="ECO:0000256" key="1">
    <source>
        <dbReference type="PROSITE-ProRule" id="PRU00023"/>
    </source>
</evidence>
<dbReference type="SUPFAM" id="SSF48403">
    <property type="entry name" value="Ankyrin repeat"/>
    <property type="match status" value="1"/>
</dbReference>
<feature type="repeat" description="TPR" evidence="2">
    <location>
        <begin position="307"/>
        <end position="340"/>
    </location>
</feature>
<dbReference type="InterPro" id="IPR011990">
    <property type="entry name" value="TPR-like_helical_dom_sf"/>
</dbReference>
<dbReference type="AlphaFoldDB" id="A0ABD1GT45"/>
<dbReference type="PROSITE" id="PS50005">
    <property type="entry name" value="TPR"/>
    <property type="match status" value="1"/>
</dbReference>
<dbReference type="EMBL" id="JBEAFC010000008">
    <property type="protein sequence ID" value="KAL1547139.1"/>
    <property type="molecule type" value="Genomic_DNA"/>
</dbReference>
<dbReference type="SUPFAM" id="SSF48452">
    <property type="entry name" value="TPR-like"/>
    <property type="match status" value="1"/>
</dbReference>
<dbReference type="PANTHER" id="PTHR46224:SF6">
    <property type="entry name" value="ANKYRIN REPEAT FAMILY PROTEIN"/>
    <property type="match status" value="1"/>
</dbReference>
<evidence type="ECO:0000313" key="4">
    <source>
        <dbReference type="Proteomes" id="UP001567538"/>
    </source>
</evidence>
<dbReference type="Proteomes" id="UP001567538">
    <property type="component" value="Unassembled WGS sequence"/>
</dbReference>
<accession>A0ABD1GT45</accession>
<feature type="repeat" description="ANK" evidence="1">
    <location>
        <begin position="84"/>
        <end position="116"/>
    </location>
</feature>
<proteinExistence type="predicted"/>
<evidence type="ECO:0000313" key="3">
    <source>
        <dbReference type="EMBL" id="KAL1547139.1"/>
    </source>
</evidence>